<reference evidence="1 2" key="1">
    <citation type="submission" date="2019-11" db="EMBL/GenBank/DDBJ databases">
        <title>Whole genome sequence of Oryza granulata.</title>
        <authorList>
            <person name="Li W."/>
        </authorList>
    </citation>
    <scope>NUCLEOTIDE SEQUENCE [LARGE SCALE GENOMIC DNA]</scope>
    <source>
        <strain evidence="2">cv. Menghai</strain>
        <tissue evidence="1">Leaf</tissue>
    </source>
</reference>
<proteinExistence type="predicted"/>
<gene>
    <name evidence="1" type="ORF">E2562_017384</name>
</gene>
<evidence type="ECO:0000313" key="1">
    <source>
        <dbReference type="EMBL" id="KAF0907449.1"/>
    </source>
</evidence>
<keyword evidence="2" id="KW-1185">Reference proteome</keyword>
<accession>A0A6G1D528</accession>
<sequence>MEAVAAMAALECILPRQQDYLRHYPDSWRCSWEAYDPYVAYQHPSAGHDNSFLEAISCPTDVWKYKGKSVS</sequence>
<protein>
    <submittedName>
        <fullName evidence="1">Uncharacterized protein</fullName>
    </submittedName>
</protein>
<comment type="caution">
    <text evidence="1">The sequence shown here is derived from an EMBL/GenBank/DDBJ whole genome shotgun (WGS) entry which is preliminary data.</text>
</comment>
<organism evidence="1 2">
    <name type="scientific">Oryza meyeriana var. granulata</name>
    <dbReference type="NCBI Taxonomy" id="110450"/>
    <lineage>
        <taxon>Eukaryota</taxon>
        <taxon>Viridiplantae</taxon>
        <taxon>Streptophyta</taxon>
        <taxon>Embryophyta</taxon>
        <taxon>Tracheophyta</taxon>
        <taxon>Spermatophyta</taxon>
        <taxon>Magnoliopsida</taxon>
        <taxon>Liliopsida</taxon>
        <taxon>Poales</taxon>
        <taxon>Poaceae</taxon>
        <taxon>BOP clade</taxon>
        <taxon>Oryzoideae</taxon>
        <taxon>Oryzeae</taxon>
        <taxon>Oryzinae</taxon>
        <taxon>Oryza</taxon>
        <taxon>Oryza meyeriana</taxon>
    </lineage>
</organism>
<dbReference type="Proteomes" id="UP000479710">
    <property type="component" value="Unassembled WGS sequence"/>
</dbReference>
<name>A0A6G1D528_9ORYZ</name>
<dbReference type="AlphaFoldDB" id="A0A6G1D528"/>
<evidence type="ECO:0000313" key="2">
    <source>
        <dbReference type="Proteomes" id="UP000479710"/>
    </source>
</evidence>
<dbReference type="EMBL" id="SPHZ02000007">
    <property type="protein sequence ID" value="KAF0907449.1"/>
    <property type="molecule type" value="Genomic_DNA"/>
</dbReference>